<dbReference type="PANTHER" id="PTHR43032:SF4">
    <property type="entry name" value="OXIDOREDUCTASE MOLYBDOPTERIN-BINDING DOMAIN-CONTAINING PROTEIN"/>
    <property type="match status" value="1"/>
</dbReference>
<accession>A0A366XXR9</accession>
<dbReference type="Proteomes" id="UP000253314">
    <property type="component" value="Unassembled WGS sequence"/>
</dbReference>
<comment type="caution">
    <text evidence="3">The sequence shown here is derived from an EMBL/GenBank/DDBJ whole genome shotgun (WGS) entry which is preliminary data.</text>
</comment>
<dbReference type="AlphaFoldDB" id="A0A366XXR9"/>
<feature type="transmembrane region" description="Helical" evidence="1">
    <location>
        <begin position="43"/>
        <end position="60"/>
    </location>
</feature>
<feature type="transmembrane region" description="Helical" evidence="1">
    <location>
        <begin position="12"/>
        <end position="31"/>
    </location>
</feature>
<sequence length="400" mass="45742">MWNKLKKLHVYNGWLIAFLLITGILLFLPSLRGPLASIRISLKQFHILLGFLSAVILLLYMPFFQEHWKRLKKQKSKRINLITMIAFIIVWIISGIVLTFEKSVPEDLVPFALFVHDLFTWIGLPIIIYHSITRLLWVQKQRQPFVTIRKGNEAGDGERKLPLSRRGFIQWIVGTSLVLIIGPSFYKWVKQLTDDGGTSLQKVVGRSDGNNMNPEPTPLQESNPPIGGGYKGQFRVYTVTEKPIFTEKTWNFTVSGLVDEPLTFTWNDFLKLKRKVQVSDFHCVTGWSVYNVTYEGIPLSTFLAMGGVKERAKYVKLYSGDGVYTDTLSLDQAKMDDVMVAVLMDGKLIPSDFGGPVRLIVPKMYAYKSVKWLVGIELIDYPHLGFWEVRGYDNDAWVQT</sequence>
<dbReference type="SUPFAM" id="SSF56524">
    <property type="entry name" value="Oxidoreductase molybdopterin-binding domain"/>
    <property type="match status" value="1"/>
</dbReference>
<evidence type="ECO:0000256" key="1">
    <source>
        <dbReference type="SAM" id="Phobius"/>
    </source>
</evidence>
<feature type="transmembrane region" description="Helical" evidence="1">
    <location>
        <begin position="168"/>
        <end position="186"/>
    </location>
</feature>
<dbReference type="GO" id="GO:0016020">
    <property type="term" value="C:membrane"/>
    <property type="evidence" value="ECO:0007669"/>
    <property type="project" value="InterPro"/>
</dbReference>
<dbReference type="InterPro" id="IPR016174">
    <property type="entry name" value="Di-haem_cyt_TM"/>
</dbReference>
<dbReference type="GO" id="GO:0022904">
    <property type="term" value="P:respiratory electron transport chain"/>
    <property type="evidence" value="ECO:0007669"/>
    <property type="project" value="InterPro"/>
</dbReference>
<dbReference type="InterPro" id="IPR036374">
    <property type="entry name" value="OxRdtase_Mopterin-bd_sf"/>
</dbReference>
<name>A0A366XXR9_9BACI</name>
<protein>
    <submittedName>
        <fullName evidence="3">Oxidoreductase</fullName>
    </submittedName>
</protein>
<dbReference type="OrthoDB" id="9778777at2"/>
<dbReference type="PANTHER" id="PTHR43032">
    <property type="entry name" value="PROTEIN-METHIONINE-SULFOXIDE REDUCTASE"/>
    <property type="match status" value="1"/>
</dbReference>
<dbReference type="InterPro" id="IPR000572">
    <property type="entry name" value="OxRdtase_Mopterin-bd_dom"/>
</dbReference>
<keyword evidence="4" id="KW-1185">Reference proteome</keyword>
<proteinExistence type="predicted"/>
<keyword evidence="1" id="KW-0472">Membrane</keyword>
<dbReference type="Gene3D" id="3.90.420.10">
    <property type="entry name" value="Oxidoreductase, molybdopterin-binding domain"/>
    <property type="match status" value="1"/>
</dbReference>
<feature type="domain" description="Oxidoreductase molybdopterin-binding" evidence="2">
    <location>
        <begin position="243"/>
        <end position="387"/>
    </location>
</feature>
<dbReference type="SUPFAM" id="SSF81342">
    <property type="entry name" value="Transmembrane di-heme cytochromes"/>
    <property type="match status" value="1"/>
</dbReference>
<feature type="transmembrane region" description="Helical" evidence="1">
    <location>
        <begin position="81"/>
        <end position="100"/>
    </location>
</feature>
<organism evidence="3 4">
    <name type="scientific">Bacillus taeanensis</name>
    <dbReference type="NCBI Taxonomy" id="273032"/>
    <lineage>
        <taxon>Bacteria</taxon>
        <taxon>Bacillati</taxon>
        <taxon>Bacillota</taxon>
        <taxon>Bacilli</taxon>
        <taxon>Bacillales</taxon>
        <taxon>Bacillaceae</taxon>
        <taxon>Bacillus</taxon>
    </lineage>
</organism>
<dbReference type="RefSeq" id="WP_113804691.1">
    <property type="nucleotide sequence ID" value="NZ_QOCW01000003.1"/>
</dbReference>
<evidence type="ECO:0000313" key="3">
    <source>
        <dbReference type="EMBL" id="RBW70697.1"/>
    </source>
</evidence>
<gene>
    <name evidence="3" type="ORF">DS031_04220</name>
</gene>
<evidence type="ECO:0000313" key="4">
    <source>
        <dbReference type="Proteomes" id="UP000253314"/>
    </source>
</evidence>
<dbReference type="Pfam" id="PF00174">
    <property type="entry name" value="Oxidored_molyb"/>
    <property type="match status" value="1"/>
</dbReference>
<keyword evidence="1" id="KW-0812">Transmembrane</keyword>
<evidence type="ECO:0000259" key="2">
    <source>
        <dbReference type="Pfam" id="PF00174"/>
    </source>
</evidence>
<dbReference type="EMBL" id="QOCW01000003">
    <property type="protein sequence ID" value="RBW70697.1"/>
    <property type="molecule type" value="Genomic_DNA"/>
</dbReference>
<feature type="transmembrane region" description="Helical" evidence="1">
    <location>
        <begin position="112"/>
        <end position="132"/>
    </location>
</feature>
<keyword evidence="1" id="KW-1133">Transmembrane helix</keyword>
<reference evidence="3 4" key="1">
    <citation type="submission" date="2018-07" db="EMBL/GenBank/DDBJ databases">
        <title>Lottiidibacillus patelloidae gen. nov., sp. nov., isolated from the intestinal tract of a marine limpet and the reclassification of B. taeanensis BH030017T, B. algicola KMM 3737T and B. hwajinpoensis SW-72T as genus Lottiidibacillus.</title>
        <authorList>
            <person name="Liu R."/>
            <person name="Huang Z."/>
        </authorList>
    </citation>
    <scope>NUCLEOTIDE SEQUENCE [LARGE SCALE GENOMIC DNA]</scope>
    <source>
        <strain evidence="3 4">BH030017</strain>
    </source>
</reference>